<accession>A0A8K0KEA8</accession>
<feature type="region of interest" description="Disordered" evidence="6">
    <location>
        <begin position="55"/>
        <end position="110"/>
    </location>
</feature>
<sequence>MGSAGALEAINSDPYLLPNITLGVEIRDSCWYAPIALQQSIEFIRDAIAVQDSDSAAAATRGSPPTADPESKSWRSSKFWSLGKDKKESTRGKGTEIGTSCPKSSRSQRKPLIGVVGPGSSSVALQVQNLLQLFHIPQVGYSTTSRDLSDKSRFEYFLRVVPSDYFQAQLLVDLVKSFNWTYVSTINTDGKSSYATYLLISSAKEMMLLRNG</sequence>
<dbReference type="GO" id="GO:0016020">
    <property type="term" value="C:membrane"/>
    <property type="evidence" value="ECO:0007669"/>
    <property type="project" value="UniProtKB-SubCell"/>
</dbReference>
<evidence type="ECO:0000256" key="5">
    <source>
        <dbReference type="ARBA" id="ARBA00023180"/>
    </source>
</evidence>
<reference evidence="8" key="1">
    <citation type="submission" date="2013-04" db="EMBL/GenBank/DDBJ databases">
        <authorList>
            <person name="Qu J."/>
            <person name="Murali S.C."/>
            <person name="Bandaranaike D."/>
            <person name="Bellair M."/>
            <person name="Blankenburg K."/>
            <person name="Chao H."/>
            <person name="Dinh H."/>
            <person name="Doddapaneni H."/>
            <person name="Downs B."/>
            <person name="Dugan-Rocha S."/>
            <person name="Elkadiri S."/>
            <person name="Gnanaolivu R.D."/>
            <person name="Hernandez B."/>
            <person name="Javaid M."/>
            <person name="Jayaseelan J.C."/>
            <person name="Lee S."/>
            <person name="Li M."/>
            <person name="Ming W."/>
            <person name="Munidasa M."/>
            <person name="Muniz J."/>
            <person name="Nguyen L."/>
            <person name="Ongeri F."/>
            <person name="Osuji N."/>
            <person name="Pu L.-L."/>
            <person name="Puazo M."/>
            <person name="Qu C."/>
            <person name="Quiroz J."/>
            <person name="Raj R."/>
            <person name="Weissenberger G."/>
            <person name="Xin Y."/>
            <person name="Zou X."/>
            <person name="Han Y."/>
            <person name="Richards S."/>
            <person name="Worley K."/>
            <person name="Muzny D."/>
            <person name="Gibbs R."/>
        </authorList>
    </citation>
    <scope>NUCLEOTIDE SEQUENCE</scope>
    <source>
        <strain evidence="8">Sampled in the wild</strain>
    </source>
</reference>
<evidence type="ECO:0000256" key="1">
    <source>
        <dbReference type="ARBA" id="ARBA00004370"/>
    </source>
</evidence>
<reference evidence="8" key="2">
    <citation type="submission" date="2017-10" db="EMBL/GenBank/DDBJ databases">
        <title>Ladona fulva Genome sequencing and assembly.</title>
        <authorList>
            <person name="Murali S."/>
            <person name="Richards S."/>
            <person name="Bandaranaike D."/>
            <person name="Bellair M."/>
            <person name="Blankenburg K."/>
            <person name="Chao H."/>
            <person name="Dinh H."/>
            <person name="Doddapaneni H."/>
            <person name="Dugan-Rocha S."/>
            <person name="Elkadiri S."/>
            <person name="Gnanaolivu R."/>
            <person name="Hernandez B."/>
            <person name="Skinner E."/>
            <person name="Javaid M."/>
            <person name="Lee S."/>
            <person name="Li M."/>
            <person name="Ming W."/>
            <person name="Munidasa M."/>
            <person name="Muniz J."/>
            <person name="Nguyen L."/>
            <person name="Hughes D."/>
            <person name="Osuji N."/>
            <person name="Pu L.-L."/>
            <person name="Puazo M."/>
            <person name="Qu C."/>
            <person name="Quiroz J."/>
            <person name="Raj R."/>
            <person name="Weissenberger G."/>
            <person name="Xin Y."/>
            <person name="Zou X."/>
            <person name="Han Y."/>
            <person name="Worley K."/>
            <person name="Muzny D."/>
            <person name="Gibbs R."/>
        </authorList>
    </citation>
    <scope>NUCLEOTIDE SEQUENCE</scope>
    <source>
        <strain evidence="8">Sampled in the wild</strain>
    </source>
</reference>
<comment type="subcellular location">
    <subcellularLocation>
        <location evidence="1">Membrane</location>
    </subcellularLocation>
</comment>
<protein>
    <recommendedName>
        <fullName evidence="7">Receptor ligand binding region domain-containing protein</fullName>
    </recommendedName>
</protein>
<keyword evidence="9" id="KW-1185">Reference proteome</keyword>
<name>A0A8K0KEA8_LADFU</name>
<keyword evidence="2" id="KW-0812">Transmembrane</keyword>
<dbReference type="Gene3D" id="3.40.50.2300">
    <property type="match status" value="1"/>
</dbReference>
<gene>
    <name evidence="8" type="ORF">J437_LFUL013008</name>
</gene>
<dbReference type="Pfam" id="PF01094">
    <property type="entry name" value="ANF_receptor"/>
    <property type="match status" value="1"/>
</dbReference>
<evidence type="ECO:0000256" key="2">
    <source>
        <dbReference type="ARBA" id="ARBA00022692"/>
    </source>
</evidence>
<organism evidence="8 9">
    <name type="scientific">Ladona fulva</name>
    <name type="common">Scarce chaser dragonfly</name>
    <name type="synonym">Libellula fulva</name>
    <dbReference type="NCBI Taxonomy" id="123851"/>
    <lineage>
        <taxon>Eukaryota</taxon>
        <taxon>Metazoa</taxon>
        <taxon>Ecdysozoa</taxon>
        <taxon>Arthropoda</taxon>
        <taxon>Hexapoda</taxon>
        <taxon>Insecta</taxon>
        <taxon>Pterygota</taxon>
        <taxon>Palaeoptera</taxon>
        <taxon>Odonata</taxon>
        <taxon>Epiprocta</taxon>
        <taxon>Anisoptera</taxon>
        <taxon>Libelluloidea</taxon>
        <taxon>Libellulidae</taxon>
        <taxon>Ladona</taxon>
    </lineage>
</organism>
<dbReference type="PANTHER" id="PTHR24060">
    <property type="entry name" value="METABOTROPIC GLUTAMATE RECEPTOR"/>
    <property type="match status" value="1"/>
</dbReference>
<keyword evidence="3" id="KW-1133">Transmembrane helix</keyword>
<keyword evidence="5" id="KW-0325">Glycoprotein</keyword>
<evidence type="ECO:0000313" key="8">
    <source>
        <dbReference type="EMBL" id="KAG8232763.1"/>
    </source>
</evidence>
<dbReference type="Proteomes" id="UP000792457">
    <property type="component" value="Unassembled WGS sequence"/>
</dbReference>
<evidence type="ECO:0000256" key="3">
    <source>
        <dbReference type="ARBA" id="ARBA00022989"/>
    </source>
</evidence>
<comment type="caution">
    <text evidence="8">The sequence shown here is derived from an EMBL/GenBank/DDBJ whole genome shotgun (WGS) entry which is preliminary data.</text>
</comment>
<dbReference type="InterPro" id="IPR050726">
    <property type="entry name" value="mGluR"/>
</dbReference>
<evidence type="ECO:0000256" key="6">
    <source>
        <dbReference type="SAM" id="MobiDB-lite"/>
    </source>
</evidence>
<feature type="domain" description="Receptor ligand binding region" evidence="7">
    <location>
        <begin position="6"/>
        <end position="191"/>
    </location>
</feature>
<dbReference type="SUPFAM" id="SSF53822">
    <property type="entry name" value="Periplasmic binding protein-like I"/>
    <property type="match status" value="1"/>
</dbReference>
<evidence type="ECO:0000256" key="4">
    <source>
        <dbReference type="ARBA" id="ARBA00023136"/>
    </source>
</evidence>
<evidence type="ECO:0000313" key="9">
    <source>
        <dbReference type="Proteomes" id="UP000792457"/>
    </source>
</evidence>
<dbReference type="InterPro" id="IPR001828">
    <property type="entry name" value="ANF_lig-bd_rcpt"/>
</dbReference>
<feature type="compositionally biased region" description="Basic and acidic residues" evidence="6">
    <location>
        <begin position="83"/>
        <end position="94"/>
    </location>
</feature>
<proteinExistence type="predicted"/>
<dbReference type="EMBL" id="KZ308648">
    <property type="protein sequence ID" value="KAG8232763.1"/>
    <property type="molecule type" value="Genomic_DNA"/>
</dbReference>
<dbReference type="AlphaFoldDB" id="A0A8K0KEA8"/>
<keyword evidence="4" id="KW-0472">Membrane</keyword>
<dbReference type="InterPro" id="IPR028082">
    <property type="entry name" value="Peripla_BP_I"/>
</dbReference>
<dbReference type="OrthoDB" id="425344at2759"/>
<evidence type="ECO:0000259" key="7">
    <source>
        <dbReference type="Pfam" id="PF01094"/>
    </source>
</evidence>